<keyword evidence="11" id="KW-0804">Transcription</keyword>
<dbReference type="GO" id="GO:0006355">
    <property type="term" value="P:regulation of DNA-templated transcription"/>
    <property type="evidence" value="ECO:0007669"/>
    <property type="project" value="InterPro"/>
</dbReference>
<dbReference type="SMART" id="SM00317">
    <property type="entry name" value="SET"/>
    <property type="match status" value="1"/>
</dbReference>
<name>A0A0C2WSV0_SERVB</name>
<dbReference type="Pfam" id="PF00856">
    <property type="entry name" value="SET"/>
    <property type="match status" value="1"/>
</dbReference>
<dbReference type="AlphaFoldDB" id="A0A0C2WSV0"/>
<evidence type="ECO:0000256" key="10">
    <source>
        <dbReference type="ARBA" id="ARBA00023015"/>
    </source>
</evidence>
<evidence type="ECO:0000256" key="9">
    <source>
        <dbReference type="ARBA" id="ARBA00022691"/>
    </source>
</evidence>
<evidence type="ECO:0000256" key="7">
    <source>
        <dbReference type="ARBA" id="ARBA00022603"/>
    </source>
</evidence>
<evidence type="ECO:0000256" key="2">
    <source>
        <dbReference type="ARBA" id="ARBA00004286"/>
    </source>
</evidence>
<feature type="compositionally biased region" description="Basic and acidic residues" evidence="15">
    <location>
        <begin position="827"/>
        <end position="836"/>
    </location>
</feature>
<reference evidence="19 20" key="1">
    <citation type="submission" date="2014-04" db="EMBL/GenBank/DDBJ databases">
        <authorList>
            <consortium name="DOE Joint Genome Institute"/>
            <person name="Kuo A."/>
            <person name="Zuccaro A."/>
            <person name="Kohler A."/>
            <person name="Nagy L.G."/>
            <person name="Floudas D."/>
            <person name="Copeland A."/>
            <person name="Barry K.W."/>
            <person name="Cichocki N."/>
            <person name="Veneault-Fourrey C."/>
            <person name="LaButti K."/>
            <person name="Lindquist E.A."/>
            <person name="Lipzen A."/>
            <person name="Lundell T."/>
            <person name="Morin E."/>
            <person name="Murat C."/>
            <person name="Sun H."/>
            <person name="Tunlid A."/>
            <person name="Henrissat B."/>
            <person name="Grigoriev I.V."/>
            <person name="Hibbett D.S."/>
            <person name="Martin F."/>
            <person name="Nordberg H.P."/>
            <person name="Cantor M.N."/>
            <person name="Hua S.X."/>
        </authorList>
    </citation>
    <scope>NUCLEOTIDE SEQUENCE [LARGE SCALE GENOMIC DNA]</scope>
    <source>
        <strain evidence="19 20">MAFF 305830</strain>
    </source>
</reference>
<feature type="domain" description="Post-SET" evidence="17">
    <location>
        <begin position="328"/>
        <end position="344"/>
    </location>
</feature>
<feature type="compositionally biased region" description="Polar residues" evidence="15">
    <location>
        <begin position="590"/>
        <end position="605"/>
    </location>
</feature>
<dbReference type="GO" id="GO:0140955">
    <property type="term" value="F:histone H3K36 trimethyltransferase activity"/>
    <property type="evidence" value="ECO:0007669"/>
    <property type="project" value="UniProtKB-EC"/>
</dbReference>
<dbReference type="PROSITE" id="PS50868">
    <property type="entry name" value="POST_SET"/>
    <property type="match status" value="1"/>
</dbReference>
<keyword evidence="12" id="KW-0539">Nucleus</keyword>
<feature type="compositionally biased region" description="Low complexity" evidence="15">
    <location>
        <begin position="92"/>
        <end position="104"/>
    </location>
</feature>
<evidence type="ECO:0000256" key="11">
    <source>
        <dbReference type="ARBA" id="ARBA00023163"/>
    </source>
</evidence>
<evidence type="ECO:0000256" key="8">
    <source>
        <dbReference type="ARBA" id="ARBA00022679"/>
    </source>
</evidence>
<dbReference type="Pfam" id="PF17907">
    <property type="entry name" value="AWS"/>
    <property type="match status" value="1"/>
</dbReference>
<dbReference type="InterPro" id="IPR038190">
    <property type="entry name" value="SRI_sf"/>
</dbReference>
<feature type="domain" description="AWS" evidence="18">
    <location>
        <begin position="148"/>
        <end position="202"/>
    </location>
</feature>
<dbReference type="SMART" id="SM00508">
    <property type="entry name" value="PostSET"/>
    <property type="match status" value="1"/>
</dbReference>
<dbReference type="InterPro" id="IPR003616">
    <property type="entry name" value="Post-SET_dom"/>
</dbReference>
<feature type="compositionally biased region" description="Low complexity" evidence="15">
    <location>
        <begin position="579"/>
        <end position="589"/>
    </location>
</feature>
<dbReference type="EMBL" id="KN824289">
    <property type="protein sequence ID" value="KIM29208.1"/>
    <property type="molecule type" value="Genomic_DNA"/>
</dbReference>
<evidence type="ECO:0000256" key="5">
    <source>
        <dbReference type="ARBA" id="ARBA00022454"/>
    </source>
</evidence>
<evidence type="ECO:0000256" key="6">
    <source>
        <dbReference type="ARBA" id="ARBA00022491"/>
    </source>
</evidence>
<evidence type="ECO:0000256" key="15">
    <source>
        <dbReference type="SAM" id="MobiDB-lite"/>
    </source>
</evidence>
<evidence type="ECO:0000256" key="12">
    <source>
        <dbReference type="ARBA" id="ARBA00023242"/>
    </source>
</evidence>
<evidence type="ECO:0000256" key="4">
    <source>
        <dbReference type="ARBA" id="ARBA00018028"/>
    </source>
</evidence>
<feature type="domain" description="SET" evidence="16">
    <location>
        <begin position="204"/>
        <end position="321"/>
    </location>
</feature>
<feature type="compositionally biased region" description="Polar residues" evidence="15">
    <location>
        <begin position="669"/>
        <end position="679"/>
    </location>
</feature>
<organism evidence="19 20">
    <name type="scientific">Serendipita vermifera MAFF 305830</name>
    <dbReference type="NCBI Taxonomy" id="933852"/>
    <lineage>
        <taxon>Eukaryota</taxon>
        <taxon>Fungi</taxon>
        <taxon>Dikarya</taxon>
        <taxon>Basidiomycota</taxon>
        <taxon>Agaricomycotina</taxon>
        <taxon>Agaricomycetes</taxon>
        <taxon>Sebacinales</taxon>
        <taxon>Serendipitaceae</taxon>
        <taxon>Serendipita</taxon>
    </lineage>
</organism>
<protein>
    <recommendedName>
        <fullName evidence="4">Histone-lysine N-methyltransferase, H3 lysine-36 specific</fullName>
        <ecNumber evidence="3">2.1.1.359</ecNumber>
    </recommendedName>
    <alternativeName>
        <fullName evidence="13">SET domain-containing protein 2</fullName>
    </alternativeName>
</protein>
<feature type="compositionally biased region" description="Low complexity" evidence="15">
    <location>
        <begin position="29"/>
        <end position="41"/>
    </location>
</feature>
<sequence length="836" mass="93659">MEQPGFKTRSPSPPNYAFSSNSWDYPQKSASSVTSDSVSATRNGAHSRNGSHLVKMEVNNGSETPSSESNTDSDGQTVKREPSPSSHPPTTPSKQSVKQSSSSKKSSKLPVQLIPHFPRAEEDALATFETLETNWHQYKYLGKSKVQEDAMACECSYKPGDPLDRACGPHSDCINRLTQVECVDGECRCRSFCQNQRFTKRQYANVHIVKTEMKGFGLRAAGPISRDDFIYEYIGEVVSEPSFLKRMRDYGDEGIEHFYFMMLQKDEFLDATKKGGIGRFANHSCNPNCYVARWVVGTRLRMGIFAKRDIQMHEELTFNYNVDRYGHDAQKCYCGEPNCVGFIGGKTQTDLGGMDDLYIDALGIADEVERLGLKGNRKKKGKKLDEDFTPVLKPMEEEDVPKVVNAIRQTTSRNILTKLIERIKLTEDPAVLRQVTRLRGLTLMTPTLTEYKDDVEVQILILDTISKWPFVNRTKIEDAKIEPLLSELCQSTEQTISTSAQQLLDQWSLLEVIYRIPKKLKRDEDEDEPAQKIFVAQRDEEDDRPSKRVRREEPALAIKPLGVIRGVASGSTPFKKETPTLTPTIPSTPAVTSNQPSKGSLSQIIEQAMEDARRAQAEQEAQAAAAAAEEKKRLEEKSLRKQKAKEKRQKEKGKGSSKSRPPKDRPSAQATNDEGSSISNKEKKLLKLVGGAVVGYLSKWRSQLPPEEFKRHAKEITQKIAEKEKKGRTYQSNAKLDSLTDEKKAKIKEYVKSYVGKLRLNGSSGSKDPRKQRSENPVNGDSVPSPNGISTQLDDTSRHSENGGDDLSQSEDEMSQDSDDESDENTDTVKMDVDPC</sequence>
<dbReference type="SUPFAM" id="SSF82199">
    <property type="entry name" value="SET domain"/>
    <property type="match status" value="1"/>
</dbReference>
<comment type="catalytic activity">
    <reaction evidence="14">
        <text>L-lysyl(36)-[histone H3] + 3 S-adenosyl-L-methionine = N(6),N(6),N(6)-trimethyl-L-lysyl(36)-[histone H3] + 3 S-adenosyl-L-homocysteine + 3 H(+)</text>
        <dbReference type="Rhea" id="RHEA:60324"/>
        <dbReference type="Rhea" id="RHEA-COMP:9785"/>
        <dbReference type="Rhea" id="RHEA-COMP:15536"/>
        <dbReference type="ChEBI" id="CHEBI:15378"/>
        <dbReference type="ChEBI" id="CHEBI:29969"/>
        <dbReference type="ChEBI" id="CHEBI:57856"/>
        <dbReference type="ChEBI" id="CHEBI:59789"/>
        <dbReference type="ChEBI" id="CHEBI:61961"/>
        <dbReference type="EC" id="2.1.1.359"/>
    </reaction>
</comment>
<dbReference type="PROSITE" id="PS51215">
    <property type="entry name" value="AWS"/>
    <property type="match status" value="1"/>
</dbReference>
<dbReference type="GO" id="GO:0005634">
    <property type="term" value="C:nucleus"/>
    <property type="evidence" value="ECO:0007669"/>
    <property type="project" value="UniProtKB-SubCell"/>
</dbReference>
<feature type="compositionally biased region" description="Basic and acidic residues" evidence="15">
    <location>
        <begin position="628"/>
        <end position="639"/>
    </location>
</feature>
<dbReference type="Pfam" id="PF08236">
    <property type="entry name" value="SRI"/>
    <property type="match status" value="1"/>
</dbReference>
<dbReference type="GO" id="GO:0005694">
    <property type="term" value="C:chromosome"/>
    <property type="evidence" value="ECO:0007669"/>
    <property type="project" value="UniProtKB-SubCell"/>
</dbReference>
<feature type="region of interest" description="Disordered" evidence="15">
    <location>
        <begin position="525"/>
        <end position="553"/>
    </location>
</feature>
<keyword evidence="9" id="KW-0949">S-adenosyl-L-methionine</keyword>
<feature type="region of interest" description="Disordered" evidence="15">
    <location>
        <begin position="755"/>
        <end position="836"/>
    </location>
</feature>
<dbReference type="GO" id="GO:0032259">
    <property type="term" value="P:methylation"/>
    <property type="evidence" value="ECO:0007669"/>
    <property type="project" value="UniProtKB-KW"/>
</dbReference>
<dbReference type="Gene3D" id="2.170.270.10">
    <property type="entry name" value="SET domain"/>
    <property type="match status" value="1"/>
</dbReference>
<proteinExistence type="predicted"/>
<feature type="region of interest" description="Disordered" evidence="15">
    <location>
        <begin position="567"/>
        <end position="683"/>
    </location>
</feature>
<dbReference type="InterPro" id="IPR025788">
    <property type="entry name" value="Set2_fungi"/>
</dbReference>
<dbReference type="CDD" id="cd19172">
    <property type="entry name" value="SET_SETD2"/>
    <property type="match status" value="1"/>
</dbReference>
<feature type="compositionally biased region" description="Polar residues" evidence="15">
    <location>
        <begin position="775"/>
        <end position="794"/>
    </location>
</feature>
<evidence type="ECO:0000256" key="3">
    <source>
        <dbReference type="ARBA" id="ARBA00012178"/>
    </source>
</evidence>
<dbReference type="InterPro" id="IPR001214">
    <property type="entry name" value="SET_dom"/>
</dbReference>
<evidence type="ECO:0000256" key="1">
    <source>
        <dbReference type="ARBA" id="ARBA00004123"/>
    </source>
</evidence>
<dbReference type="SMART" id="SM00570">
    <property type="entry name" value="AWS"/>
    <property type="match status" value="1"/>
</dbReference>
<evidence type="ECO:0000313" key="19">
    <source>
        <dbReference type="EMBL" id="KIM29208.1"/>
    </source>
</evidence>
<accession>A0A0C2WSV0</accession>
<evidence type="ECO:0000259" key="16">
    <source>
        <dbReference type="PROSITE" id="PS50280"/>
    </source>
</evidence>
<dbReference type="PROSITE" id="PS51568">
    <property type="entry name" value="SAM_MT43_SET2_1"/>
    <property type="match status" value="1"/>
</dbReference>
<feature type="compositionally biased region" description="Acidic residues" evidence="15">
    <location>
        <begin position="808"/>
        <end position="826"/>
    </location>
</feature>
<dbReference type="OrthoDB" id="422362at2759"/>
<feature type="compositionally biased region" description="Polar residues" evidence="15">
    <location>
        <begin position="59"/>
        <end position="76"/>
    </location>
</feature>
<dbReference type="InterPro" id="IPR013257">
    <property type="entry name" value="SRI"/>
</dbReference>
<dbReference type="PANTHER" id="PTHR22884">
    <property type="entry name" value="SET DOMAIN PROTEINS"/>
    <property type="match status" value="1"/>
</dbReference>
<feature type="compositionally biased region" description="Basic and acidic residues" evidence="15">
    <location>
        <begin position="544"/>
        <end position="553"/>
    </location>
</feature>
<dbReference type="Gene3D" id="1.10.1740.100">
    <property type="entry name" value="Set2, Rpb1 interacting domain"/>
    <property type="match status" value="1"/>
</dbReference>
<dbReference type="InterPro" id="IPR050777">
    <property type="entry name" value="SET2_Histone-Lys_MeTrsfase"/>
</dbReference>
<keyword evidence="7" id="KW-0489">Methyltransferase</keyword>
<evidence type="ECO:0000313" key="20">
    <source>
        <dbReference type="Proteomes" id="UP000054097"/>
    </source>
</evidence>
<keyword evidence="6" id="KW-0678">Repressor</keyword>
<evidence type="ECO:0000256" key="14">
    <source>
        <dbReference type="ARBA" id="ARBA00047545"/>
    </source>
</evidence>
<dbReference type="InterPro" id="IPR044437">
    <property type="entry name" value="SETD2/Set2_SET"/>
</dbReference>
<dbReference type="InterPro" id="IPR046341">
    <property type="entry name" value="SET_dom_sf"/>
</dbReference>
<keyword evidence="10" id="KW-0805">Transcription regulation</keyword>
<reference evidence="20" key="2">
    <citation type="submission" date="2015-01" db="EMBL/GenBank/DDBJ databases">
        <title>Evolutionary Origins and Diversification of the Mycorrhizal Mutualists.</title>
        <authorList>
            <consortium name="DOE Joint Genome Institute"/>
            <consortium name="Mycorrhizal Genomics Consortium"/>
            <person name="Kohler A."/>
            <person name="Kuo A."/>
            <person name="Nagy L.G."/>
            <person name="Floudas D."/>
            <person name="Copeland A."/>
            <person name="Barry K.W."/>
            <person name="Cichocki N."/>
            <person name="Veneault-Fourrey C."/>
            <person name="LaButti K."/>
            <person name="Lindquist E.A."/>
            <person name="Lipzen A."/>
            <person name="Lundell T."/>
            <person name="Morin E."/>
            <person name="Murat C."/>
            <person name="Riley R."/>
            <person name="Ohm R."/>
            <person name="Sun H."/>
            <person name="Tunlid A."/>
            <person name="Henrissat B."/>
            <person name="Grigoriev I.V."/>
            <person name="Hibbett D.S."/>
            <person name="Martin F."/>
        </authorList>
    </citation>
    <scope>NUCLEOTIDE SEQUENCE [LARGE SCALE GENOMIC DNA]</scope>
    <source>
        <strain evidence="20">MAFF 305830</strain>
    </source>
</reference>
<dbReference type="PROSITE" id="PS50280">
    <property type="entry name" value="SET"/>
    <property type="match status" value="1"/>
</dbReference>
<dbReference type="Proteomes" id="UP000054097">
    <property type="component" value="Unassembled WGS sequence"/>
</dbReference>
<feature type="region of interest" description="Disordered" evidence="15">
    <location>
        <begin position="1"/>
        <end position="115"/>
    </location>
</feature>
<dbReference type="HOGENOM" id="CLU_008492_1_1_1"/>
<keyword evidence="20" id="KW-1185">Reference proteome</keyword>
<feature type="compositionally biased region" description="Low complexity" evidence="15">
    <location>
        <begin position="618"/>
        <end position="627"/>
    </location>
</feature>
<gene>
    <name evidence="19" type="ORF">M408DRAFT_328900</name>
</gene>
<dbReference type="InterPro" id="IPR006560">
    <property type="entry name" value="AWS_dom"/>
</dbReference>
<evidence type="ECO:0000259" key="17">
    <source>
        <dbReference type="PROSITE" id="PS50868"/>
    </source>
</evidence>
<keyword evidence="5" id="KW-0158">Chromosome</keyword>
<dbReference type="EC" id="2.1.1.359" evidence="3"/>
<evidence type="ECO:0000259" key="18">
    <source>
        <dbReference type="PROSITE" id="PS51215"/>
    </source>
</evidence>
<evidence type="ECO:0000256" key="13">
    <source>
        <dbReference type="ARBA" id="ARBA00030091"/>
    </source>
</evidence>
<feature type="region of interest" description="Disordered" evidence="15">
    <location>
        <begin position="720"/>
        <end position="743"/>
    </location>
</feature>
<dbReference type="STRING" id="933852.A0A0C2WSV0"/>
<keyword evidence="8" id="KW-0808">Transferase</keyword>
<comment type="subcellular location">
    <subcellularLocation>
        <location evidence="2">Chromosome</location>
    </subcellularLocation>
    <subcellularLocation>
        <location evidence="1">Nucleus</location>
    </subcellularLocation>
</comment>